<feature type="transmembrane region" description="Helical" evidence="4">
    <location>
        <begin position="140"/>
        <end position="160"/>
    </location>
</feature>
<feature type="transmembrane region" description="Helical" evidence="4">
    <location>
        <begin position="443"/>
        <end position="463"/>
    </location>
</feature>
<evidence type="ECO:0000256" key="2">
    <source>
        <dbReference type="ARBA" id="ARBA00006727"/>
    </source>
</evidence>
<evidence type="ECO:0000259" key="5">
    <source>
        <dbReference type="PROSITE" id="PS50850"/>
    </source>
</evidence>
<comment type="similarity">
    <text evidence="2">Belongs to the major facilitator superfamily. Monocarboxylate porter (TC 2.A.1.13) family.</text>
</comment>
<dbReference type="PANTHER" id="PTHR11360:SF305">
    <property type="entry name" value="MAJOR FACILITATOR SUPERFAMILY (MFS) PROFILE DOMAIN-CONTAINING PROTEIN"/>
    <property type="match status" value="1"/>
</dbReference>
<keyword evidence="4" id="KW-0472">Membrane</keyword>
<proteinExistence type="inferred from homology"/>
<feature type="transmembrane region" description="Helical" evidence="4">
    <location>
        <begin position="237"/>
        <end position="257"/>
    </location>
</feature>
<protein>
    <submittedName>
        <fullName evidence="6">Major facilitator superfamily domain-containing protein</fullName>
    </submittedName>
</protein>
<dbReference type="Gene3D" id="1.20.1250.20">
    <property type="entry name" value="MFS general substrate transporter like domains"/>
    <property type="match status" value="2"/>
</dbReference>
<organism evidence="6 7">
    <name type="scientific">Microdochium trichocladiopsis</name>
    <dbReference type="NCBI Taxonomy" id="1682393"/>
    <lineage>
        <taxon>Eukaryota</taxon>
        <taxon>Fungi</taxon>
        <taxon>Dikarya</taxon>
        <taxon>Ascomycota</taxon>
        <taxon>Pezizomycotina</taxon>
        <taxon>Sordariomycetes</taxon>
        <taxon>Xylariomycetidae</taxon>
        <taxon>Xylariales</taxon>
        <taxon>Microdochiaceae</taxon>
        <taxon>Microdochium</taxon>
    </lineage>
</organism>
<feature type="compositionally biased region" description="Polar residues" evidence="3">
    <location>
        <begin position="27"/>
        <end position="45"/>
    </location>
</feature>
<dbReference type="PROSITE" id="PS50850">
    <property type="entry name" value="MFS"/>
    <property type="match status" value="1"/>
</dbReference>
<feature type="region of interest" description="Disordered" evidence="3">
    <location>
        <begin position="1"/>
        <end position="53"/>
    </location>
</feature>
<feature type="transmembrane region" description="Helical" evidence="4">
    <location>
        <begin position="370"/>
        <end position="396"/>
    </location>
</feature>
<gene>
    <name evidence="6" type="ORF">B0I36DRAFT_137015</name>
</gene>
<feature type="domain" description="Major facilitator superfamily (MFS) profile" evidence="5">
    <location>
        <begin position="279"/>
        <end position="473"/>
    </location>
</feature>
<dbReference type="AlphaFoldDB" id="A0A9P9BN26"/>
<feature type="transmembrane region" description="Helical" evidence="4">
    <location>
        <begin position="278"/>
        <end position="301"/>
    </location>
</feature>
<evidence type="ECO:0000256" key="3">
    <source>
        <dbReference type="SAM" id="MobiDB-lite"/>
    </source>
</evidence>
<feature type="transmembrane region" description="Helical" evidence="4">
    <location>
        <begin position="307"/>
        <end position="331"/>
    </location>
</feature>
<keyword evidence="7" id="KW-1185">Reference proteome</keyword>
<comment type="caution">
    <text evidence="6">The sequence shown here is derived from an EMBL/GenBank/DDBJ whole genome shotgun (WGS) entry which is preliminary data.</text>
</comment>
<feature type="transmembrane region" description="Helical" evidence="4">
    <location>
        <begin position="172"/>
        <end position="193"/>
    </location>
</feature>
<dbReference type="PANTHER" id="PTHR11360">
    <property type="entry name" value="MONOCARBOXYLATE TRANSPORTER"/>
    <property type="match status" value="1"/>
</dbReference>
<dbReference type="InterPro" id="IPR020846">
    <property type="entry name" value="MFS_dom"/>
</dbReference>
<dbReference type="RefSeq" id="XP_046010080.1">
    <property type="nucleotide sequence ID" value="XM_046148302.1"/>
</dbReference>
<evidence type="ECO:0000256" key="4">
    <source>
        <dbReference type="SAM" id="Phobius"/>
    </source>
</evidence>
<dbReference type="Pfam" id="PF07690">
    <property type="entry name" value="MFS_1"/>
    <property type="match status" value="1"/>
</dbReference>
<comment type="subcellular location">
    <subcellularLocation>
        <location evidence="1">Membrane</location>
        <topology evidence="1">Multi-pass membrane protein</topology>
    </subcellularLocation>
</comment>
<feature type="transmembrane region" description="Helical" evidence="4">
    <location>
        <begin position="408"/>
        <end position="431"/>
    </location>
</feature>
<evidence type="ECO:0000313" key="6">
    <source>
        <dbReference type="EMBL" id="KAH7027281.1"/>
    </source>
</evidence>
<dbReference type="InterPro" id="IPR011701">
    <property type="entry name" value="MFS"/>
</dbReference>
<dbReference type="SUPFAM" id="SSF103473">
    <property type="entry name" value="MFS general substrate transporter"/>
    <property type="match status" value="1"/>
</dbReference>
<evidence type="ECO:0000256" key="1">
    <source>
        <dbReference type="ARBA" id="ARBA00004141"/>
    </source>
</evidence>
<dbReference type="GO" id="GO:0022857">
    <property type="term" value="F:transmembrane transporter activity"/>
    <property type="evidence" value="ECO:0007669"/>
    <property type="project" value="InterPro"/>
</dbReference>
<feature type="transmembrane region" description="Helical" evidence="4">
    <location>
        <begin position="105"/>
        <end position="128"/>
    </location>
</feature>
<dbReference type="InterPro" id="IPR050327">
    <property type="entry name" value="Proton-linked_MCT"/>
</dbReference>
<feature type="transmembrane region" description="Helical" evidence="4">
    <location>
        <begin position="205"/>
        <end position="225"/>
    </location>
</feature>
<evidence type="ECO:0000313" key="7">
    <source>
        <dbReference type="Proteomes" id="UP000756346"/>
    </source>
</evidence>
<dbReference type="GeneID" id="70177848"/>
<feature type="compositionally biased region" description="Low complexity" evidence="3">
    <location>
        <begin position="1"/>
        <end position="13"/>
    </location>
</feature>
<dbReference type="Proteomes" id="UP000756346">
    <property type="component" value="Unassembled WGS sequence"/>
</dbReference>
<feature type="transmembrane region" description="Helical" evidence="4">
    <location>
        <begin position="343"/>
        <end position="364"/>
    </location>
</feature>
<feature type="transmembrane region" description="Helical" evidence="4">
    <location>
        <begin position="68"/>
        <end position="85"/>
    </location>
</feature>
<sequence length="473" mass="48681">MATTTTLSTSTSTAIELDQRSNRHQPPLSNRNATGSSTHLATADNSDNDNDPVLQASQLADQSVPEGGYGWVVVAACSVLAWWVIGTSYSWGVVQGHLAAEDGSLASPAVLSFVGSCSTTILASVAVLNARVARRISVKWAALLGIGMIGVSGVLSGFVVEGGPEGKGSVGGLFVTEGVLRGLGSGLCFIITSSTPAQYFVKKRGLANGMVFAGGGFGGAVLSIALDPLLRKLGPAWSFRVLGLSCLATGLPAAWFVKERTKSPRGGAFVEWRLFKNPSFVLVFLAGAIGTFPLLVPPFFIPLYANAIGLSSATGAGLLAGFNFASAVGRIVSGVLCDLIGPLNALFLSLVLSAISMLVVWPVSVALAPLAVFVVVNGLANGGFFSTMPTVVGNVFGSARMGVAMGMIVTSWAGGYLMGAPIAGYLLAAYGGQEAGFQAYRPAMFYAGSMALAAALLVEGVRFRHSRNPFAKL</sequence>
<keyword evidence="4" id="KW-1133">Transmembrane helix</keyword>
<dbReference type="InterPro" id="IPR036259">
    <property type="entry name" value="MFS_trans_sf"/>
</dbReference>
<dbReference type="EMBL" id="JAGTJQ010000007">
    <property type="protein sequence ID" value="KAH7027281.1"/>
    <property type="molecule type" value="Genomic_DNA"/>
</dbReference>
<dbReference type="OrthoDB" id="6499973at2759"/>
<reference evidence="6" key="1">
    <citation type="journal article" date="2021" name="Nat. Commun.">
        <title>Genetic determinants of endophytism in the Arabidopsis root mycobiome.</title>
        <authorList>
            <person name="Mesny F."/>
            <person name="Miyauchi S."/>
            <person name="Thiergart T."/>
            <person name="Pickel B."/>
            <person name="Atanasova L."/>
            <person name="Karlsson M."/>
            <person name="Huettel B."/>
            <person name="Barry K.W."/>
            <person name="Haridas S."/>
            <person name="Chen C."/>
            <person name="Bauer D."/>
            <person name="Andreopoulos W."/>
            <person name="Pangilinan J."/>
            <person name="LaButti K."/>
            <person name="Riley R."/>
            <person name="Lipzen A."/>
            <person name="Clum A."/>
            <person name="Drula E."/>
            <person name="Henrissat B."/>
            <person name="Kohler A."/>
            <person name="Grigoriev I.V."/>
            <person name="Martin F.M."/>
            <person name="Hacquard S."/>
        </authorList>
    </citation>
    <scope>NUCLEOTIDE SEQUENCE</scope>
    <source>
        <strain evidence="6">MPI-CAGE-CH-0230</strain>
    </source>
</reference>
<accession>A0A9P9BN26</accession>
<keyword evidence="4" id="KW-0812">Transmembrane</keyword>
<name>A0A9P9BN26_9PEZI</name>
<dbReference type="GO" id="GO:0016020">
    <property type="term" value="C:membrane"/>
    <property type="evidence" value="ECO:0007669"/>
    <property type="project" value="UniProtKB-SubCell"/>
</dbReference>